<protein>
    <submittedName>
        <fullName evidence="1">Unnamed protein product</fullName>
    </submittedName>
</protein>
<comment type="caution">
    <text evidence="1">The sequence shown here is derived from an EMBL/GenBank/DDBJ whole genome shotgun (WGS) entry which is preliminary data.</text>
</comment>
<name>A0ACB5SUB3_AMBMO</name>
<accession>A0ACB5SUB3</accession>
<reference evidence="1" key="1">
    <citation type="submission" date="2023-04" db="EMBL/GenBank/DDBJ databases">
        <title>Ambrosiozyma monospora NBRC 10751.</title>
        <authorList>
            <person name="Ichikawa N."/>
            <person name="Sato H."/>
            <person name="Tonouchi N."/>
        </authorList>
    </citation>
    <scope>NUCLEOTIDE SEQUENCE</scope>
    <source>
        <strain evidence="1">NBRC 10751</strain>
    </source>
</reference>
<dbReference type="Proteomes" id="UP001165064">
    <property type="component" value="Unassembled WGS sequence"/>
</dbReference>
<evidence type="ECO:0000313" key="2">
    <source>
        <dbReference type="Proteomes" id="UP001165064"/>
    </source>
</evidence>
<keyword evidence="2" id="KW-1185">Reference proteome</keyword>
<sequence>MNPDSHFHFLGPLIFYLIKFFSPLLLFYLFKFSFNIKFAKFRHALLFFSIVRFNTLIPVLEFESNLPYPASIVPPSLNSDDKSSASHLQAIDEYRVAHSRSANIWQLGYDLAMSTSLGGCSVEMGAVGPYYYKYYPFDGDCSTQISTRAVKKAIDNMSDGMHKRLIYNSYSQSFYHNWAFNGTLIIGPSINTWMMPLSNTIYLGYFRFFS</sequence>
<evidence type="ECO:0000313" key="1">
    <source>
        <dbReference type="EMBL" id="GME72840.1"/>
    </source>
</evidence>
<proteinExistence type="predicted"/>
<organism evidence="1 2">
    <name type="scientific">Ambrosiozyma monospora</name>
    <name type="common">Yeast</name>
    <name type="synonym">Endomycopsis monosporus</name>
    <dbReference type="NCBI Taxonomy" id="43982"/>
    <lineage>
        <taxon>Eukaryota</taxon>
        <taxon>Fungi</taxon>
        <taxon>Dikarya</taxon>
        <taxon>Ascomycota</taxon>
        <taxon>Saccharomycotina</taxon>
        <taxon>Pichiomycetes</taxon>
        <taxon>Pichiales</taxon>
        <taxon>Pichiaceae</taxon>
        <taxon>Ambrosiozyma</taxon>
    </lineage>
</organism>
<gene>
    <name evidence="1" type="ORF">Amon02_000114900</name>
</gene>
<dbReference type="EMBL" id="BSXS01000522">
    <property type="protein sequence ID" value="GME72840.1"/>
    <property type="molecule type" value="Genomic_DNA"/>
</dbReference>